<keyword evidence="3" id="KW-1185">Reference proteome</keyword>
<gene>
    <name evidence="2" type="ORF">BINO364_LOCUS2786</name>
</gene>
<dbReference type="Proteomes" id="UP000838878">
    <property type="component" value="Chromosome 11"/>
</dbReference>
<accession>A0A8J9U8V9</accession>
<name>A0A8J9U8V9_9NEOP</name>
<organism evidence="2 3">
    <name type="scientific">Brenthis ino</name>
    <name type="common">lesser marbled fritillary</name>
    <dbReference type="NCBI Taxonomy" id="405034"/>
    <lineage>
        <taxon>Eukaryota</taxon>
        <taxon>Metazoa</taxon>
        <taxon>Ecdysozoa</taxon>
        <taxon>Arthropoda</taxon>
        <taxon>Hexapoda</taxon>
        <taxon>Insecta</taxon>
        <taxon>Pterygota</taxon>
        <taxon>Neoptera</taxon>
        <taxon>Endopterygota</taxon>
        <taxon>Lepidoptera</taxon>
        <taxon>Glossata</taxon>
        <taxon>Ditrysia</taxon>
        <taxon>Papilionoidea</taxon>
        <taxon>Nymphalidae</taxon>
        <taxon>Heliconiinae</taxon>
        <taxon>Argynnini</taxon>
        <taxon>Brenthis</taxon>
    </lineage>
</organism>
<protein>
    <submittedName>
        <fullName evidence="2">Uncharacterized protein</fullName>
    </submittedName>
</protein>
<proteinExistence type="predicted"/>
<sequence length="95" mass="10591">MRFGRSSVAAATRERDDMMQHVTVQAAGSVGVPSGRKHSTRHTHTTSVRPAYRARSARVPTCPPHTSPLHLRSTAPPLRLHLNVPMNRICDDRKF</sequence>
<feature type="region of interest" description="Disordered" evidence="1">
    <location>
        <begin position="27"/>
        <end position="73"/>
    </location>
</feature>
<dbReference type="AlphaFoldDB" id="A0A8J9U8V9"/>
<evidence type="ECO:0000256" key="1">
    <source>
        <dbReference type="SAM" id="MobiDB-lite"/>
    </source>
</evidence>
<dbReference type="EMBL" id="OV170231">
    <property type="protein sequence ID" value="CAH0715923.1"/>
    <property type="molecule type" value="Genomic_DNA"/>
</dbReference>
<reference evidence="2" key="1">
    <citation type="submission" date="2021-12" db="EMBL/GenBank/DDBJ databases">
        <authorList>
            <person name="Martin H S."/>
        </authorList>
    </citation>
    <scope>NUCLEOTIDE SEQUENCE</scope>
</reference>
<feature type="non-terminal residue" evidence="2">
    <location>
        <position position="95"/>
    </location>
</feature>
<evidence type="ECO:0000313" key="2">
    <source>
        <dbReference type="EMBL" id="CAH0715923.1"/>
    </source>
</evidence>
<evidence type="ECO:0000313" key="3">
    <source>
        <dbReference type="Proteomes" id="UP000838878"/>
    </source>
</evidence>
<feature type="compositionally biased region" description="Basic residues" evidence="1">
    <location>
        <begin position="35"/>
        <end position="44"/>
    </location>
</feature>